<dbReference type="GO" id="GO:0009247">
    <property type="term" value="P:glycolipid biosynthetic process"/>
    <property type="evidence" value="ECO:0007669"/>
    <property type="project" value="TreeGrafter"/>
</dbReference>
<dbReference type="Pfam" id="PF01040">
    <property type="entry name" value="UbiA"/>
    <property type="match status" value="1"/>
</dbReference>
<accession>A0A1E2UVF5</accession>
<evidence type="ECO:0000256" key="1">
    <source>
        <dbReference type="ARBA" id="ARBA00004141"/>
    </source>
</evidence>
<dbReference type="RefSeq" id="WP_069004847.1">
    <property type="nucleotide sequence ID" value="NZ_LVJW01000003.1"/>
</dbReference>
<evidence type="ECO:0000256" key="6">
    <source>
        <dbReference type="SAM" id="Phobius"/>
    </source>
</evidence>
<dbReference type="GO" id="GO:0016765">
    <property type="term" value="F:transferase activity, transferring alkyl or aryl (other than methyl) groups"/>
    <property type="evidence" value="ECO:0007669"/>
    <property type="project" value="InterPro"/>
</dbReference>
<name>A0A1E2UVF5_9GAMM</name>
<protein>
    <recommendedName>
        <fullName evidence="9">4-hydroxybenzoate polyprenyltransferase</fullName>
    </recommendedName>
</protein>
<dbReference type="Gene3D" id="1.10.357.140">
    <property type="entry name" value="UbiA prenyltransferase"/>
    <property type="match status" value="1"/>
</dbReference>
<evidence type="ECO:0000256" key="5">
    <source>
        <dbReference type="ARBA" id="ARBA00023136"/>
    </source>
</evidence>
<feature type="transmembrane region" description="Helical" evidence="6">
    <location>
        <begin position="218"/>
        <end position="238"/>
    </location>
</feature>
<dbReference type="PANTHER" id="PTHR11048">
    <property type="entry name" value="PRENYLTRANSFERASES"/>
    <property type="match status" value="1"/>
</dbReference>
<organism evidence="7 8">
    <name type="scientific">Candidatus Thiodiazotropha endoloripes</name>
    <dbReference type="NCBI Taxonomy" id="1818881"/>
    <lineage>
        <taxon>Bacteria</taxon>
        <taxon>Pseudomonadati</taxon>
        <taxon>Pseudomonadota</taxon>
        <taxon>Gammaproteobacteria</taxon>
        <taxon>Chromatiales</taxon>
        <taxon>Sedimenticolaceae</taxon>
        <taxon>Candidatus Thiodiazotropha</taxon>
    </lineage>
</organism>
<reference evidence="7 8" key="1">
    <citation type="submission" date="2016-03" db="EMBL/GenBank/DDBJ databases">
        <title>Chemosynthetic sulphur-oxidizing symbionts of marine invertebrate animals are capable of nitrogen fixation.</title>
        <authorList>
            <person name="Petersen J.M."/>
            <person name="Kemper A."/>
            <person name="Gruber-Vodicka H."/>
            <person name="Cardini U."/>
            <person name="Geest Mvander."/>
            <person name="Kleiner M."/>
            <person name="Bulgheresi S."/>
            <person name="Fussmann M."/>
            <person name="Herbold C."/>
            <person name="Seah B.K.B."/>
            <person name="Antony C.Paul."/>
            <person name="Liu D."/>
            <person name="Belitz A."/>
            <person name="Weber M."/>
        </authorList>
    </citation>
    <scope>NUCLEOTIDE SEQUENCE [LARGE SCALE GENOMIC DNA]</scope>
    <source>
        <strain evidence="7">G_D</strain>
    </source>
</reference>
<dbReference type="STRING" id="1818881.A3196_08325"/>
<dbReference type="Gene3D" id="3.40.50.1000">
    <property type="entry name" value="HAD superfamily/HAD-like"/>
    <property type="match status" value="1"/>
</dbReference>
<evidence type="ECO:0000313" key="7">
    <source>
        <dbReference type="EMBL" id="ODB98545.1"/>
    </source>
</evidence>
<evidence type="ECO:0000256" key="4">
    <source>
        <dbReference type="ARBA" id="ARBA00022989"/>
    </source>
</evidence>
<sequence length="472" mass="52904">MTKPLVVDLDGTLIQTDLLAESAFALIKQNFLFLFMFPIWLMKGKAVLKEEIASRVDIDVTILPYQQEFLEFLKGEHGNGRRLVLATASNRRYADAIASHLGIFQDVLSSNAEVNLSGDRKLQHLTELFGNSGFAYAGNGMVDMKVWAGAESAILVNPERGVKDQASSRHKVDGIFESNSDNRLKNYIKALRLHQWLKNFLIFVPLLMAHKFGDISLLKQAVLGFFAFGFCASSVYLLNDLLDLADDRKHPTKRNRPFAAGTVSLIHGILLIPVLLITAFSIALFLPLEFLIVLGLYYLITVAYSFYLKRFAPIDVLTLASLYTTRIIAGAAAVSVMPSFWLLAFSMFLFLSLALVKRFTELLTMQHQAETKTLGRGYMTTDLETLSHFGSASAYLAVLVLALYINSEHVTGLYTHPEVIWLLCPLLLYLVTRIWLLARRGKVDEDPVVFVIRDRHSQWVVGIGAILLWLAI</sequence>
<keyword evidence="4 6" id="KW-1133">Transmembrane helix</keyword>
<keyword evidence="5 6" id="KW-0472">Membrane</keyword>
<dbReference type="GO" id="GO:0005886">
    <property type="term" value="C:plasma membrane"/>
    <property type="evidence" value="ECO:0007669"/>
    <property type="project" value="TreeGrafter"/>
</dbReference>
<dbReference type="EMBL" id="LVJZ01000003">
    <property type="protein sequence ID" value="ODB98545.1"/>
    <property type="molecule type" value="Genomic_DNA"/>
</dbReference>
<keyword evidence="8" id="KW-1185">Reference proteome</keyword>
<feature type="transmembrane region" description="Helical" evidence="6">
    <location>
        <begin position="196"/>
        <end position="212"/>
    </location>
</feature>
<evidence type="ECO:0000256" key="3">
    <source>
        <dbReference type="ARBA" id="ARBA00022692"/>
    </source>
</evidence>
<dbReference type="NCBIfam" id="NF006088">
    <property type="entry name" value="PRK08238.1"/>
    <property type="match status" value="1"/>
</dbReference>
<evidence type="ECO:0000256" key="2">
    <source>
        <dbReference type="ARBA" id="ARBA00022475"/>
    </source>
</evidence>
<comment type="subcellular location">
    <subcellularLocation>
        <location evidence="1">Membrane</location>
        <topology evidence="1">Multi-pass membrane protein</topology>
    </subcellularLocation>
</comment>
<keyword evidence="2" id="KW-1003">Cell membrane</keyword>
<dbReference type="CDD" id="cd13963">
    <property type="entry name" value="PT_UbiA_2"/>
    <property type="match status" value="1"/>
</dbReference>
<feature type="transmembrane region" description="Helical" evidence="6">
    <location>
        <begin position="386"/>
        <end position="407"/>
    </location>
</feature>
<dbReference type="OrthoDB" id="9803632at2"/>
<comment type="caution">
    <text evidence="7">The sequence shown here is derived from an EMBL/GenBank/DDBJ whole genome shotgun (WGS) entry which is preliminary data.</text>
</comment>
<dbReference type="Proteomes" id="UP000094849">
    <property type="component" value="Unassembled WGS sequence"/>
</dbReference>
<dbReference type="AlphaFoldDB" id="A0A1E2UVF5"/>
<feature type="transmembrane region" description="Helical" evidence="6">
    <location>
        <begin position="258"/>
        <end position="284"/>
    </location>
</feature>
<dbReference type="SUPFAM" id="SSF56784">
    <property type="entry name" value="HAD-like"/>
    <property type="match status" value="1"/>
</dbReference>
<gene>
    <name evidence="7" type="ORF">A3196_08325</name>
</gene>
<evidence type="ECO:0008006" key="9">
    <source>
        <dbReference type="Google" id="ProtNLM"/>
    </source>
</evidence>
<feature type="transmembrane region" description="Helical" evidence="6">
    <location>
        <begin position="419"/>
        <end position="438"/>
    </location>
</feature>
<proteinExistence type="predicted"/>
<feature type="transmembrane region" description="Helical" evidence="6">
    <location>
        <begin position="23"/>
        <end position="42"/>
    </location>
</feature>
<evidence type="ECO:0000313" key="8">
    <source>
        <dbReference type="Proteomes" id="UP000094849"/>
    </source>
</evidence>
<dbReference type="PANTHER" id="PTHR11048:SF5">
    <property type="entry name" value="DECAPRENYL-PHOSPHATE PHOSPHORIBOSYLTRANSFERASE"/>
    <property type="match status" value="1"/>
</dbReference>
<keyword evidence="3 6" id="KW-0812">Transmembrane</keyword>
<dbReference type="Pfam" id="PF12710">
    <property type="entry name" value="HAD"/>
    <property type="match status" value="1"/>
</dbReference>
<dbReference type="InterPro" id="IPR039653">
    <property type="entry name" value="Prenyltransferase"/>
</dbReference>
<dbReference type="InterPro" id="IPR044878">
    <property type="entry name" value="UbiA_sf"/>
</dbReference>
<feature type="transmembrane region" description="Helical" evidence="6">
    <location>
        <begin position="290"/>
        <end position="307"/>
    </location>
</feature>
<dbReference type="InterPro" id="IPR023214">
    <property type="entry name" value="HAD_sf"/>
</dbReference>
<dbReference type="InterPro" id="IPR000537">
    <property type="entry name" value="UbiA_prenyltransferase"/>
</dbReference>
<dbReference type="InterPro" id="IPR036412">
    <property type="entry name" value="HAD-like_sf"/>
</dbReference>